<evidence type="ECO:0000313" key="7">
    <source>
        <dbReference type="EMBL" id="TCW02098.1"/>
    </source>
</evidence>
<evidence type="ECO:0000256" key="3">
    <source>
        <dbReference type="ARBA" id="ARBA00022989"/>
    </source>
</evidence>
<evidence type="ECO:0000259" key="6">
    <source>
        <dbReference type="Pfam" id="PF01957"/>
    </source>
</evidence>
<dbReference type="PANTHER" id="PTHR33507:SF3">
    <property type="entry name" value="INNER MEMBRANE PROTEIN YBBJ"/>
    <property type="match status" value="1"/>
</dbReference>
<dbReference type="InterPro" id="IPR002810">
    <property type="entry name" value="NfeD-like_C"/>
</dbReference>
<evidence type="ECO:0000313" key="8">
    <source>
        <dbReference type="Proteomes" id="UP000295515"/>
    </source>
</evidence>
<sequence length="149" mass="16330">MSITFIWTLVLVISVIVEAITIDLVSIWFGIGAIAALIGEFFGLSPFIQMVLFTIVSIICIIVSRPLAKKYLRGNTVKTNLDRVIGKHCLVTETITADNKGEVKVMGTLWSATSLDNEYIKAGEYAEVISIEGAHLIVKKINTGDDRLC</sequence>
<evidence type="ECO:0000256" key="4">
    <source>
        <dbReference type="ARBA" id="ARBA00023136"/>
    </source>
</evidence>
<name>A0A4R3Z7I8_9FIRM</name>
<dbReference type="Gene3D" id="2.40.50.140">
    <property type="entry name" value="Nucleic acid-binding proteins"/>
    <property type="match status" value="1"/>
</dbReference>
<keyword evidence="7" id="KW-0378">Hydrolase</keyword>
<feature type="transmembrane region" description="Helical" evidence="5">
    <location>
        <begin position="44"/>
        <end position="63"/>
    </location>
</feature>
<evidence type="ECO:0000256" key="1">
    <source>
        <dbReference type="ARBA" id="ARBA00004141"/>
    </source>
</evidence>
<feature type="transmembrane region" description="Helical" evidence="5">
    <location>
        <begin position="7"/>
        <end position="38"/>
    </location>
</feature>
<keyword evidence="4 5" id="KW-0472">Membrane</keyword>
<keyword evidence="3 5" id="KW-1133">Transmembrane helix</keyword>
<reference evidence="7 8" key="1">
    <citation type="submission" date="2019-03" db="EMBL/GenBank/DDBJ databases">
        <title>Genomic Encyclopedia of Type Strains, Phase IV (KMG-IV): sequencing the most valuable type-strain genomes for metagenomic binning, comparative biology and taxonomic classification.</title>
        <authorList>
            <person name="Goeker M."/>
        </authorList>
    </citation>
    <scope>NUCLEOTIDE SEQUENCE [LARGE SCALE GENOMIC DNA]</scope>
    <source>
        <strain evidence="7 8">DSM 29487</strain>
    </source>
</reference>
<keyword evidence="7" id="KW-0645">Protease</keyword>
<proteinExistence type="predicted"/>
<dbReference type="RefSeq" id="WP_066446185.1">
    <property type="nucleotide sequence ID" value="NZ_JANKBF010000003.1"/>
</dbReference>
<comment type="caution">
    <text evidence="7">The sequence shown here is derived from an EMBL/GenBank/DDBJ whole genome shotgun (WGS) entry which is preliminary data.</text>
</comment>
<keyword evidence="2 5" id="KW-0812">Transmembrane</keyword>
<protein>
    <submittedName>
        <fullName evidence="7">Membrane protein implicated in regulation of membrane protease activity</fullName>
    </submittedName>
</protein>
<dbReference type="InterPro" id="IPR052165">
    <property type="entry name" value="Membrane_assoc_protease"/>
</dbReference>
<dbReference type="GO" id="GO:0008233">
    <property type="term" value="F:peptidase activity"/>
    <property type="evidence" value="ECO:0007669"/>
    <property type="project" value="UniProtKB-KW"/>
</dbReference>
<dbReference type="Pfam" id="PF01957">
    <property type="entry name" value="NfeD"/>
    <property type="match status" value="1"/>
</dbReference>
<dbReference type="AlphaFoldDB" id="A0A4R3Z7I8"/>
<dbReference type="GO" id="GO:0005886">
    <property type="term" value="C:plasma membrane"/>
    <property type="evidence" value="ECO:0007669"/>
    <property type="project" value="TreeGrafter"/>
</dbReference>
<organism evidence="7 8">
    <name type="scientific">Longibaculum muris</name>
    <dbReference type="NCBI Taxonomy" id="1796628"/>
    <lineage>
        <taxon>Bacteria</taxon>
        <taxon>Bacillati</taxon>
        <taxon>Bacillota</taxon>
        <taxon>Erysipelotrichia</taxon>
        <taxon>Erysipelotrichales</taxon>
        <taxon>Coprobacillaceae</taxon>
        <taxon>Longibaculum</taxon>
    </lineage>
</organism>
<dbReference type="InterPro" id="IPR012340">
    <property type="entry name" value="NA-bd_OB-fold"/>
</dbReference>
<evidence type="ECO:0000256" key="5">
    <source>
        <dbReference type="SAM" id="Phobius"/>
    </source>
</evidence>
<dbReference type="Proteomes" id="UP000295515">
    <property type="component" value="Unassembled WGS sequence"/>
</dbReference>
<keyword evidence="8" id="KW-1185">Reference proteome</keyword>
<dbReference type="EMBL" id="SMCQ01000002">
    <property type="protein sequence ID" value="TCW02098.1"/>
    <property type="molecule type" value="Genomic_DNA"/>
</dbReference>
<gene>
    <name evidence="7" type="ORF">EDD60_10261</name>
</gene>
<evidence type="ECO:0000256" key="2">
    <source>
        <dbReference type="ARBA" id="ARBA00022692"/>
    </source>
</evidence>
<dbReference type="PANTHER" id="PTHR33507">
    <property type="entry name" value="INNER MEMBRANE PROTEIN YBBJ"/>
    <property type="match status" value="1"/>
</dbReference>
<dbReference type="GO" id="GO:0006508">
    <property type="term" value="P:proteolysis"/>
    <property type="evidence" value="ECO:0007669"/>
    <property type="project" value="UniProtKB-KW"/>
</dbReference>
<dbReference type="SUPFAM" id="SSF141322">
    <property type="entry name" value="NfeD domain-like"/>
    <property type="match status" value="1"/>
</dbReference>
<dbReference type="GeneID" id="98914304"/>
<feature type="domain" description="NfeD-like C-terminal" evidence="6">
    <location>
        <begin position="82"/>
        <end position="140"/>
    </location>
</feature>
<accession>A0A4R3Z7I8</accession>
<comment type="subcellular location">
    <subcellularLocation>
        <location evidence="1">Membrane</location>
        <topology evidence="1">Multi-pass membrane protein</topology>
    </subcellularLocation>
</comment>